<reference evidence="3" key="1">
    <citation type="journal article" date="2019" name="Int. J. Syst. Evol. Microbiol.">
        <title>The Global Catalogue of Microorganisms (GCM) 10K type strain sequencing project: providing services to taxonomists for standard genome sequencing and annotation.</title>
        <authorList>
            <consortium name="The Broad Institute Genomics Platform"/>
            <consortium name="The Broad Institute Genome Sequencing Center for Infectious Disease"/>
            <person name="Wu L."/>
            <person name="Ma J."/>
        </authorList>
    </citation>
    <scope>NUCLEOTIDE SEQUENCE [LARGE SCALE GENOMIC DNA]</scope>
    <source>
        <strain evidence="3">NBRC 111146</strain>
    </source>
</reference>
<evidence type="ECO:0000313" key="3">
    <source>
        <dbReference type="Proteomes" id="UP001157156"/>
    </source>
</evidence>
<gene>
    <name evidence="2" type="ORF">GCM10007931_21100</name>
</gene>
<evidence type="ECO:0000313" key="2">
    <source>
        <dbReference type="EMBL" id="GLT15135.1"/>
    </source>
</evidence>
<organism evidence="2 3">
    <name type="scientific">Vibrio algivorus</name>
    <dbReference type="NCBI Taxonomy" id="1667024"/>
    <lineage>
        <taxon>Bacteria</taxon>
        <taxon>Pseudomonadati</taxon>
        <taxon>Pseudomonadota</taxon>
        <taxon>Gammaproteobacteria</taxon>
        <taxon>Vibrionales</taxon>
        <taxon>Vibrionaceae</taxon>
        <taxon>Vibrio</taxon>
    </lineage>
</organism>
<dbReference type="Proteomes" id="UP001157156">
    <property type="component" value="Unassembled WGS sequence"/>
</dbReference>
<feature type="domain" description="Beta-ketoacyl synthase-like N-terminal" evidence="1">
    <location>
        <begin position="23"/>
        <end position="241"/>
    </location>
</feature>
<dbReference type="InterPro" id="IPR014030">
    <property type="entry name" value="Ketoacyl_synth_N"/>
</dbReference>
<dbReference type="RefSeq" id="WP_089122211.1">
    <property type="nucleotide sequence ID" value="NZ_BSPV01000006.1"/>
</dbReference>
<name>A0ABQ6ER87_9VIBR</name>
<sequence>MNTISFNIEHWHALSPGLTTPEEWQRYTEHASESAKPSLEVNLVPAMMRRRMSPLSKIALQTAIHLHQSSSSNVDYLIFSSRHGELSRTVELLQQVLQGEEASPMAFSQSVHNTSAGLFTIATKSPIPATSLAGCESSLHNALIEASAYLSENPQHKILLIDFDAPLPKPYDQFESIPTPPLYALGLVLSSGSQTQINWQPKKPPSLESKNRSQTIDIIQQLANQSHNWTIEDSRNQWQWQWQRGDVE</sequence>
<dbReference type="Pfam" id="PF13723">
    <property type="entry name" value="Ketoacyl-synt_2"/>
    <property type="match status" value="1"/>
</dbReference>
<protein>
    <submittedName>
        <fullName evidence="2">3-oxoacyl-ACP synthase</fullName>
    </submittedName>
</protein>
<dbReference type="EMBL" id="BSPV01000006">
    <property type="protein sequence ID" value="GLT15135.1"/>
    <property type="molecule type" value="Genomic_DNA"/>
</dbReference>
<evidence type="ECO:0000259" key="1">
    <source>
        <dbReference type="Pfam" id="PF13723"/>
    </source>
</evidence>
<keyword evidence="3" id="KW-1185">Reference proteome</keyword>
<proteinExistence type="predicted"/>
<comment type="caution">
    <text evidence="2">The sequence shown here is derived from an EMBL/GenBank/DDBJ whole genome shotgun (WGS) entry which is preliminary data.</text>
</comment>
<accession>A0ABQ6ER87</accession>